<dbReference type="NCBIfam" id="NF046040">
    <property type="entry name" value="RelB_antitoxin"/>
    <property type="match status" value="1"/>
</dbReference>
<dbReference type="EMBL" id="JASWER010000001">
    <property type="protein sequence ID" value="MDL5375514.1"/>
    <property type="molecule type" value="Genomic_DNA"/>
</dbReference>
<accession>A0ABT7MJC5</accession>
<evidence type="ECO:0000313" key="2">
    <source>
        <dbReference type="Proteomes" id="UP001230807"/>
    </source>
</evidence>
<name>A0ABT7MJC5_9BACL</name>
<gene>
    <name evidence="1" type="ORF">QR695_00695</name>
</gene>
<reference evidence="1 2" key="1">
    <citation type="submission" date="2023-06" db="EMBL/GenBank/DDBJ databases">
        <title>Influencing factors and mechanism of Cr(VI) reduction by facultative anaerobic Exiguobacterium sp. PY14.</title>
        <authorList>
            <person name="Zou L."/>
        </authorList>
    </citation>
    <scope>NUCLEOTIDE SEQUENCE [LARGE SCALE GENOMIC DNA]</scope>
    <source>
        <strain evidence="1 2">PY14</strain>
    </source>
</reference>
<dbReference type="Proteomes" id="UP001230807">
    <property type="component" value="Unassembled WGS sequence"/>
</dbReference>
<proteinExistence type="predicted"/>
<dbReference type="InterPro" id="IPR046257">
    <property type="entry name" value="DUF6290"/>
</dbReference>
<comment type="caution">
    <text evidence="1">The sequence shown here is derived from an EMBL/GenBank/DDBJ whole genome shotgun (WGS) entry which is preliminary data.</text>
</comment>
<dbReference type="Pfam" id="PF19807">
    <property type="entry name" value="DUF6290"/>
    <property type="match status" value="1"/>
</dbReference>
<evidence type="ECO:0000313" key="1">
    <source>
        <dbReference type="EMBL" id="MDL5375514.1"/>
    </source>
</evidence>
<organism evidence="1 2">
    <name type="scientific">Exiguobacterium mexicanum</name>
    <dbReference type="NCBI Taxonomy" id="340146"/>
    <lineage>
        <taxon>Bacteria</taxon>
        <taxon>Bacillati</taxon>
        <taxon>Bacillota</taxon>
        <taxon>Bacilli</taxon>
        <taxon>Bacillales</taxon>
        <taxon>Bacillales Family XII. Incertae Sedis</taxon>
        <taxon>Exiguobacterium</taxon>
    </lineage>
</organism>
<sequence>MRTISFELNEEDERLIRAYAKSKNLSLSTLVRDTVFERIENELDLKFYNEAMHRHKERSETISFEDMMKDLN</sequence>
<dbReference type="RefSeq" id="WP_029595913.1">
    <property type="nucleotide sequence ID" value="NZ_CP040676.1"/>
</dbReference>
<protein>
    <submittedName>
        <fullName evidence="1">DUF6290 family protein</fullName>
    </submittedName>
</protein>
<keyword evidence="2" id="KW-1185">Reference proteome</keyword>